<keyword evidence="2" id="KW-0808">Transferase</keyword>
<dbReference type="InterPro" id="IPR051531">
    <property type="entry name" value="N-acetyltransferase"/>
</dbReference>
<evidence type="ECO:0000313" key="2">
    <source>
        <dbReference type="EMBL" id="CAA6809992.1"/>
    </source>
</evidence>
<dbReference type="Gene3D" id="3.40.630.30">
    <property type="match status" value="1"/>
</dbReference>
<gene>
    <name evidence="2" type="ORF">HELGO_WM5192</name>
</gene>
<proteinExistence type="predicted"/>
<name>A0A6S6SVK3_9BACT</name>
<keyword evidence="2" id="KW-0687">Ribonucleoprotein</keyword>
<feature type="domain" description="N-acetyltransferase" evidence="1">
    <location>
        <begin position="26"/>
        <end position="174"/>
    </location>
</feature>
<evidence type="ECO:0000259" key="1">
    <source>
        <dbReference type="PROSITE" id="PS51186"/>
    </source>
</evidence>
<reference evidence="2" key="1">
    <citation type="submission" date="2020-01" db="EMBL/GenBank/DDBJ databases">
        <authorList>
            <person name="Meier V. D."/>
            <person name="Meier V D."/>
        </authorList>
    </citation>
    <scope>NUCLEOTIDE SEQUENCE</scope>
    <source>
        <strain evidence="2">HLG_WM_MAG_06</strain>
    </source>
</reference>
<accession>A0A6S6SVK3</accession>
<dbReference type="PANTHER" id="PTHR43792">
    <property type="entry name" value="GNAT FAMILY, PUTATIVE (AFU_ORTHOLOGUE AFUA_3G00765)-RELATED-RELATED"/>
    <property type="match status" value="1"/>
</dbReference>
<keyword evidence="2" id="KW-0689">Ribosomal protein</keyword>
<dbReference type="EMBL" id="CACVAP010000059">
    <property type="protein sequence ID" value="CAA6809992.1"/>
    <property type="molecule type" value="Genomic_DNA"/>
</dbReference>
<protein>
    <submittedName>
        <fullName evidence="2">Acetyltransferase, including N-acetylases of ribosomal protein</fullName>
    </submittedName>
</protein>
<organism evidence="2">
    <name type="scientific">uncultured Sulfurovum sp</name>
    <dbReference type="NCBI Taxonomy" id="269237"/>
    <lineage>
        <taxon>Bacteria</taxon>
        <taxon>Pseudomonadati</taxon>
        <taxon>Campylobacterota</taxon>
        <taxon>Epsilonproteobacteria</taxon>
        <taxon>Campylobacterales</taxon>
        <taxon>Sulfurovaceae</taxon>
        <taxon>Sulfurovum</taxon>
        <taxon>environmental samples</taxon>
    </lineage>
</organism>
<dbReference type="AlphaFoldDB" id="A0A6S6SVK3"/>
<dbReference type="InterPro" id="IPR016181">
    <property type="entry name" value="Acyl_CoA_acyltransferase"/>
</dbReference>
<dbReference type="GO" id="GO:0016747">
    <property type="term" value="F:acyltransferase activity, transferring groups other than amino-acyl groups"/>
    <property type="evidence" value="ECO:0007669"/>
    <property type="project" value="InterPro"/>
</dbReference>
<dbReference type="PROSITE" id="PS51186">
    <property type="entry name" value="GNAT"/>
    <property type="match status" value="1"/>
</dbReference>
<dbReference type="InterPro" id="IPR000182">
    <property type="entry name" value="GNAT_dom"/>
</dbReference>
<dbReference type="Pfam" id="PF13302">
    <property type="entry name" value="Acetyltransf_3"/>
    <property type="match status" value="1"/>
</dbReference>
<dbReference type="GO" id="GO:0005840">
    <property type="term" value="C:ribosome"/>
    <property type="evidence" value="ECO:0007669"/>
    <property type="project" value="UniProtKB-KW"/>
</dbReference>
<dbReference type="SUPFAM" id="SSF55729">
    <property type="entry name" value="Acyl-CoA N-acyltransferases (Nat)"/>
    <property type="match status" value="1"/>
</dbReference>
<sequence length="174" mass="20231">MLYHFTTERLIAKEWHSFEEEELNQPDLVDIIENILVPDVTKTFPRMWQGNYNRQRAQGWIEDIDSEAKTVLAVDKETKNAIGFLNFYKVGNRRTATNFHVGYVVSREMWSQGFGTEFVEGFIDWCKKNEVSTVLAKVAPDNVASIRVLEKNNFLTERKDTDGVSHLFVYDCVE</sequence>